<dbReference type="Proteomes" id="UP000063387">
    <property type="component" value="Chromosome"/>
</dbReference>
<reference evidence="1 2" key="2">
    <citation type="submission" date="2016-02" db="EMBL/GenBank/DDBJ databases">
        <authorList>
            <person name="Wen L."/>
            <person name="He K."/>
            <person name="Yang H."/>
        </authorList>
    </citation>
    <scope>NUCLEOTIDE SEQUENCE [LARGE SCALE GENOMIC DNA]</scope>
    <source>
        <strain evidence="1 2">AGD 8-3</strain>
    </source>
</reference>
<dbReference type="KEGG" id="hco:LOKO_01386"/>
<dbReference type="STRING" id="507626.LOKO_01386"/>
<dbReference type="PATRIC" id="fig|507626.3.peg.1371"/>
<protein>
    <submittedName>
        <fullName evidence="1">Uncharacterized protein</fullName>
    </submittedName>
</protein>
<dbReference type="AlphaFoldDB" id="A0A109ULG7"/>
<gene>
    <name evidence="1" type="ORF">LOKO_01386</name>
</gene>
<proteinExistence type="predicted"/>
<dbReference type="EMBL" id="CP014226">
    <property type="protein sequence ID" value="AMD00454.1"/>
    <property type="molecule type" value="Genomic_DNA"/>
</dbReference>
<dbReference type="RefSeq" id="WP_066446757.1">
    <property type="nucleotide sequence ID" value="NZ_CP014226.1"/>
</dbReference>
<sequence length="195" mass="21094">MAELIASMSDTEKVLDGEPQEVIVQASPSPGDLDTMIVFLKNVHETCSAPVDENDDKKNKNNKGGEGICDHIMGVAPGESDKLTGNTTFEGLYITLGGELDLRGNADIRGSAIVTNITIEDDGNWTSNPNVTIKLAGGGNKGSVWFDAWHVNKAIEELQQKAPTLFADLDMETFWGIGSTSASGFLRDGWMQEFW</sequence>
<organism evidence="1 2">
    <name type="scientific">Halomonas chromatireducens</name>
    <dbReference type="NCBI Taxonomy" id="507626"/>
    <lineage>
        <taxon>Bacteria</taxon>
        <taxon>Pseudomonadati</taxon>
        <taxon>Pseudomonadota</taxon>
        <taxon>Gammaproteobacteria</taxon>
        <taxon>Oceanospirillales</taxon>
        <taxon>Halomonadaceae</taxon>
        <taxon>Halomonas</taxon>
    </lineage>
</organism>
<dbReference type="OrthoDB" id="6158575at2"/>
<reference evidence="1 2" key="1">
    <citation type="journal article" date="2016" name="Genome Announc.">
        <title>Draft Genome Sequence of 'Halomonas chromatireducens' Strain AGD 8-3, a Haloalkaliphilic Chromate- and Selenite-Reducing Gammaproteobacterium.</title>
        <authorList>
            <person name="Sharko F.S."/>
            <person name="Shapovalova A.A."/>
            <person name="Tsygankova S.V."/>
            <person name="Komova A.V."/>
            <person name="Boulygina E.S."/>
            <person name="Teslyuk A.B."/>
            <person name="Gotovtsev P.M."/>
            <person name="Namsaraev Z.B."/>
            <person name="Khijniak T.V."/>
            <person name="Nedoluzhko A.V."/>
            <person name="Vasilov R.G."/>
        </authorList>
    </citation>
    <scope>NUCLEOTIDE SEQUENCE [LARGE SCALE GENOMIC DNA]</scope>
    <source>
        <strain evidence="1 2">AGD 8-3</strain>
    </source>
</reference>
<evidence type="ECO:0000313" key="1">
    <source>
        <dbReference type="EMBL" id="AMD00454.1"/>
    </source>
</evidence>
<evidence type="ECO:0000313" key="2">
    <source>
        <dbReference type="Proteomes" id="UP000063387"/>
    </source>
</evidence>
<name>A0A109ULG7_9GAMM</name>
<keyword evidence="2" id="KW-1185">Reference proteome</keyword>
<accession>A0A109ULG7</accession>